<dbReference type="Pfam" id="PF02656">
    <property type="entry name" value="DUF202"/>
    <property type="match status" value="1"/>
</dbReference>
<evidence type="ECO:0000313" key="8">
    <source>
        <dbReference type="EMBL" id="GEO30038.1"/>
    </source>
</evidence>
<dbReference type="OrthoDB" id="582337at2"/>
<comment type="subcellular location">
    <subcellularLocation>
        <location evidence="1">Endomembrane system</location>
        <topology evidence="1">Multi-pass membrane protein</topology>
    </subcellularLocation>
</comment>
<proteinExistence type="predicted"/>
<keyword evidence="2 6" id="KW-0812">Transmembrane</keyword>
<gene>
    <name evidence="8" type="ORF">TAE01_18480</name>
</gene>
<organism evidence="8 9">
    <name type="scientific">Terrabacter aerolatus</name>
    <dbReference type="NCBI Taxonomy" id="422442"/>
    <lineage>
        <taxon>Bacteria</taxon>
        <taxon>Bacillati</taxon>
        <taxon>Actinomycetota</taxon>
        <taxon>Actinomycetes</taxon>
        <taxon>Micrococcales</taxon>
        <taxon>Intrasporangiaceae</taxon>
        <taxon>Terrabacter</taxon>
    </lineage>
</organism>
<comment type="caution">
    <text evidence="8">The sequence shown here is derived from an EMBL/GenBank/DDBJ whole genome shotgun (WGS) entry which is preliminary data.</text>
</comment>
<evidence type="ECO:0000313" key="9">
    <source>
        <dbReference type="Proteomes" id="UP000321534"/>
    </source>
</evidence>
<sequence>MTTDGQRRFPRSVFDGGEDPDPRFSLANERTFLAWIRTGLAFVAAGVALEALQVPLAGWLRITVAVGLVLAGLAATAQAWLSWVRTERAMRHLAPLPSSGLKLPIAVLLGLVGLAVLVGLLL</sequence>
<dbReference type="EMBL" id="BJYX01000007">
    <property type="protein sequence ID" value="GEO30038.1"/>
    <property type="molecule type" value="Genomic_DNA"/>
</dbReference>
<protein>
    <submittedName>
        <fullName evidence="8">Membrane protein</fullName>
    </submittedName>
</protein>
<feature type="transmembrane region" description="Helical" evidence="6">
    <location>
        <begin position="59"/>
        <end position="81"/>
    </location>
</feature>
<feature type="transmembrane region" description="Helical" evidence="6">
    <location>
        <begin position="101"/>
        <end position="121"/>
    </location>
</feature>
<dbReference type="AlphaFoldDB" id="A0A512D0P5"/>
<dbReference type="InterPro" id="IPR003807">
    <property type="entry name" value="DUF202"/>
</dbReference>
<feature type="region of interest" description="Disordered" evidence="5">
    <location>
        <begin position="1"/>
        <end position="21"/>
    </location>
</feature>
<dbReference type="RefSeq" id="WP_147065639.1">
    <property type="nucleotide sequence ID" value="NZ_BAAARO010000026.1"/>
</dbReference>
<reference evidence="8 9" key="1">
    <citation type="submission" date="2019-07" db="EMBL/GenBank/DDBJ databases">
        <title>Whole genome shotgun sequence of Terrabacter aerolatus NBRC 106305.</title>
        <authorList>
            <person name="Hosoyama A."/>
            <person name="Uohara A."/>
            <person name="Ohji S."/>
            <person name="Ichikawa N."/>
        </authorList>
    </citation>
    <scope>NUCLEOTIDE SEQUENCE [LARGE SCALE GENOMIC DNA]</scope>
    <source>
        <strain evidence="8 9">NBRC 106305</strain>
    </source>
</reference>
<keyword evidence="9" id="KW-1185">Reference proteome</keyword>
<keyword evidence="3 6" id="KW-1133">Transmembrane helix</keyword>
<evidence type="ECO:0000256" key="1">
    <source>
        <dbReference type="ARBA" id="ARBA00004127"/>
    </source>
</evidence>
<evidence type="ECO:0000256" key="5">
    <source>
        <dbReference type="SAM" id="MobiDB-lite"/>
    </source>
</evidence>
<evidence type="ECO:0000256" key="4">
    <source>
        <dbReference type="ARBA" id="ARBA00023136"/>
    </source>
</evidence>
<evidence type="ECO:0000256" key="6">
    <source>
        <dbReference type="SAM" id="Phobius"/>
    </source>
</evidence>
<evidence type="ECO:0000256" key="3">
    <source>
        <dbReference type="ARBA" id="ARBA00022989"/>
    </source>
</evidence>
<name>A0A512D0P5_9MICO</name>
<feature type="domain" description="DUF202" evidence="7">
    <location>
        <begin position="23"/>
        <end position="89"/>
    </location>
</feature>
<evidence type="ECO:0000259" key="7">
    <source>
        <dbReference type="Pfam" id="PF02656"/>
    </source>
</evidence>
<dbReference type="Proteomes" id="UP000321534">
    <property type="component" value="Unassembled WGS sequence"/>
</dbReference>
<keyword evidence="4 6" id="KW-0472">Membrane</keyword>
<evidence type="ECO:0000256" key="2">
    <source>
        <dbReference type="ARBA" id="ARBA00022692"/>
    </source>
</evidence>
<feature type="transmembrane region" description="Helical" evidence="6">
    <location>
        <begin position="32"/>
        <end position="52"/>
    </location>
</feature>
<dbReference type="GO" id="GO:0012505">
    <property type="term" value="C:endomembrane system"/>
    <property type="evidence" value="ECO:0007669"/>
    <property type="project" value="UniProtKB-SubCell"/>
</dbReference>
<accession>A0A512D0P5</accession>